<dbReference type="InterPro" id="IPR016187">
    <property type="entry name" value="CTDL_fold"/>
</dbReference>
<organism evidence="2 3">
    <name type="scientific">Mesorhabditis spiculigera</name>
    <dbReference type="NCBI Taxonomy" id="96644"/>
    <lineage>
        <taxon>Eukaryota</taxon>
        <taxon>Metazoa</taxon>
        <taxon>Ecdysozoa</taxon>
        <taxon>Nematoda</taxon>
        <taxon>Chromadorea</taxon>
        <taxon>Rhabditida</taxon>
        <taxon>Rhabditina</taxon>
        <taxon>Rhabditomorpha</taxon>
        <taxon>Rhabditoidea</taxon>
        <taxon>Rhabditidae</taxon>
        <taxon>Mesorhabditinae</taxon>
        <taxon>Mesorhabditis</taxon>
    </lineage>
</organism>
<gene>
    <name evidence="2" type="ORF">MSPICULIGERA_LOCUS1083</name>
</gene>
<sequence>MSLEENEIISQVITAHPNVSAVAYLGAKRGVSGEYIWADATDLNLAYWTSYNKPAGNADYFNCLGINAEKYTLGPGGWHRWAPIVAAT</sequence>
<evidence type="ECO:0000313" key="2">
    <source>
        <dbReference type="EMBL" id="CAJ0558801.1"/>
    </source>
</evidence>
<dbReference type="SUPFAM" id="SSF56436">
    <property type="entry name" value="C-type lectin-like"/>
    <property type="match status" value="1"/>
</dbReference>
<dbReference type="InterPro" id="IPR001304">
    <property type="entry name" value="C-type_lectin-like"/>
</dbReference>
<protein>
    <recommendedName>
        <fullName evidence="1">C-type lectin domain-containing protein</fullName>
    </recommendedName>
</protein>
<dbReference type="AlphaFoldDB" id="A0AA36FP08"/>
<feature type="domain" description="C-type lectin" evidence="1">
    <location>
        <begin position="1"/>
        <end position="79"/>
    </location>
</feature>
<name>A0AA36FP08_9BILA</name>
<proteinExistence type="predicted"/>
<evidence type="ECO:0000259" key="1">
    <source>
        <dbReference type="PROSITE" id="PS50041"/>
    </source>
</evidence>
<keyword evidence="3" id="KW-1185">Reference proteome</keyword>
<dbReference type="Proteomes" id="UP001177023">
    <property type="component" value="Unassembled WGS sequence"/>
</dbReference>
<dbReference type="Gene3D" id="3.10.100.10">
    <property type="entry name" value="Mannose-Binding Protein A, subunit A"/>
    <property type="match status" value="1"/>
</dbReference>
<feature type="non-terminal residue" evidence="2">
    <location>
        <position position="1"/>
    </location>
</feature>
<dbReference type="InterPro" id="IPR016186">
    <property type="entry name" value="C-type_lectin-like/link_sf"/>
</dbReference>
<accession>A0AA36FP08</accession>
<comment type="caution">
    <text evidence="2">The sequence shown here is derived from an EMBL/GenBank/DDBJ whole genome shotgun (WGS) entry which is preliminary data.</text>
</comment>
<dbReference type="PROSITE" id="PS50041">
    <property type="entry name" value="C_TYPE_LECTIN_2"/>
    <property type="match status" value="1"/>
</dbReference>
<dbReference type="EMBL" id="CATQJA010000271">
    <property type="protein sequence ID" value="CAJ0558801.1"/>
    <property type="molecule type" value="Genomic_DNA"/>
</dbReference>
<evidence type="ECO:0000313" key="3">
    <source>
        <dbReference type="Proteomes" id="UP001177023"/>
    </source>
</evidence>
<reference evidence="2" key="1">
    <citation type="submission" date="2023-06" db="EMBL/GenBank/DDBJ databases">
        <authorList>
            <person name="Delattre M."/>
        </authorList>
    </citation>
    <scope>NUCLEOTIDE SEQUENCE</scope>
    <source>
        <strain evidence="2">AF72</strain>
    </source>
</reference>